<sequence>MGARDDLLEGAKRCLLDKGYLRTTARDIAAASGANLASIGYHYGSKQALMRQALLEAMGDWAEDMQRALDAELAPDIDPLVRQEHSWQRAVELLEEHQSLWRAQFEALVQTDEDPELLTALRAVQPEARRALAALFLGVQEEHLGPEDERVLGAFYMTLVTGLLVQYAVGLGDNAPTGSEFARALRRFTGDLGIASQREDANAPSGAT</sequence>
<dbReference type="Proteomes" id="UP000219072">
    <property type="component" value="Unassembled WGS sequence"/>
</dbReference>
<dbReference type="OrthoDB" id="2356263at2"/>
<dbReference type="SUPFAM" id="SSF46689">
    <property type="entry name" value="Homeodomain-like"/>
    <property type="match status" value="1"/>
</dbReference>
<dbReference type="InterPro" id="IPR036271">
    <property type="entry name" value="Tet_transcr_reg_TetR-rel_C_sf"/>
</dbReference>
<dbReference type="Gene3D" id="1.10.357.10">
    <property type="entry name" value="Tetracycline Repressor, domain 2"/>
    <property type="match status" value="1"/>
</dbReference>
<dbReference type="EMBL" id="OCNE01000001">
    <property type="protein sequence ID" value="SOD59578.1"/>
    <property type="molecule type" value="Genomic_DNA"/>
</dbReference>
<keyword evidence="5" id="KW-1185">Reference proteome</keyword>
<dbReference type="InterPro" id="IPR001647">
    <property type="entry name" value="HTH_TetR"/>
</dbReference>
<evidence type="ECO:0000259" key="3">
    <source>
        <dbReference type="PROSITE" id="PS50977"/>
    </source>
</evidence>
<evidence type="ECO:0000313" key="5">
    <source>
        <dbReference type="Proteomes" id="UP000219072"/>
    </source>
</evidence>
<feature type="DNA-binding region" description="H-T-H motif" evidence="2">
    <location>
        <begin position="24"/>
        <end position="43"/>
    </location>
</feature>
<dbReference type="Pfam" id="PF00440">
    <property type="entry name" value="TetR_N"/>
    <property type="match status" value="1"/>
</dbReference>
<dbReference type="PRINTS" id="PR00455">
    <property type="entry name" value="HTHTETR"/>
</dbReference>
<protein>
    <submittedName>
        <fullName evidence="4">Transcriptional regulator, TetR family</fullName>
    </submittedName>
</protein>
<dbReference type="PROSITE" id="PS50977">
    <property type="entry name" value="HTH_TETR_2"/>
    <property type="match status" value="1"/>
</dbReference>
<evidence type="ECO:0000256" key="2">
    <source>
        <dbReference type="PROSITE-ProRule" id="PRU00335"/>
    </source>
</evidence>
<name>A0A286DLM1_9ACTN</name>
<organism evidence="4 5">
    <name type="scientific">Streptomyces zhaozhouensis</name>
    <dbReference type="NCBI Taxonomy" id="1300267"/>
    <lineage>
        <taxon>Bacteria</taxon>
        <taxon>Bacillati</taxon>
        <taxon>Actinomycetota</taxon>
        <taxon>Actinomycetes</taxon>
        <taxon>Kitasatosporales</taxon>
        <taxon>Streptomycetaceae</taxon>
        <taxon>Streptomyces</taxon>
    </lineage>
</organism>
<dbReference type="RefSeq" id="WP_097229381.1">
    <property type="nucleotide sequence ID" value="NZ_OCNE01000001.1"/>
</dbReference>
<accession>A0A286DLM1</accession>
<dbReference type="PANTHER" id="PTHR30055">
    <property type="entry name" value="HTH-TYPE TRANSCRIPTIONAL REGULATOR RUTR"/>
    <property type="match status" value="1"/>
</dbReference>
<dbReference type="AlphaFoldDB" id="A0A286DLM1"/>
<proteinExistence type="predicted"/>
<dbReference type="SUPFAM" id="SSF48498">
    <property type="entry name" value="Tetracyclin repressor-like, C-terminal domain"/>
    <property type="match status" value="1"/>
</dbReference>
<keyword evidence="1 2" id="KW-0238">DNA-binding</keyword>
<evidence type="ECO:0000256" key="1">
    <source>
        <dbReference type="ARBA" id="ARBA00023125"/>
    </source>
</evidence>
<reference evidence="4 5" key="1">
    <citation type="submission" date="2017-09" db="EMBL/GenBank/DDBJ databases">
        <authorList>
            <person name="Ehlers B."/>
            <person name="Leendertz F.H."/>
        </authorList>
    </citation>
    <scope>NUCLEOTIDE SEQUENCE [LARGE SCALE GENOMIC DNA]</scope>
    <source>
        <strain evidence="4 5">CGMCC 4.7095</strain>
    </source>
</reference>
<dbReference type="PANTHER" id="PTHR30055:SF219">
    <property type="entry name" value="TRANSCRIPTIONAL REGULATORY PROTEIN"/>
    <property type="match status" value="1"/>
</dbReference>
<dbReference type="InterPro" id="IPR009057">
    <property type="entry name" value="Homeodomain-like_sf"/>
</dbReference>
<feature type="domain" description="HTH tetR-type" evidence="3">
    <location>
        <begin position="1"/>
        <end position="61"/>
    </location>
</feature>
<gene>
    <name evidence="4" type="ORF">SAMN06297387_101665</name>
</gene>
<dbReference type="InterPro" id="IPR050109">
    <property type="entry name" value="HTH-type_TetR-like_transc_reg"/>
</dbReference>
<dbReference type="GO" id="GO:0003700">
    <property type="term" value="F:DNA-binding transcription factor activity"/>
    <property type="evidence" value="ECO:0007669"/>
    <property type="project" value="TreeGrafter"/>
</dbReference>
<evidence type="ECO:0000313" key="4">
    <source>
        <dbReference type="EMBL" id="SOD59578.1"/>
    </source>
</evidence>
<dbReference type="GO" id="GO:0000976">
    <property type="term" value="F:transcription cis-regulatory region binding"/>
    <property type="evidence" value="ECO:0007669"/>
    <property type="project" value="TreeGrafter"/>
</dbReference>